<keyword evidence="2" id="KW-1185">Reference proteome</keyword>
<accession>A0A8A6RPQ4</accession>
<evidence type="ECO:0000313" key="1">
    <source>
        <dbReference type="EMBL" id="QTJ63411.1"/>
    </source>
</evidence>
<protein>
    <submittedName>
        <fullName evidence="1">Uncharacterized protein</fullName>
    </submittedName>
</protein>
<dbReference type="Proteomes" id="UP000671994">
    <property type="component" value="Segment"/>
</dbReference>
<reference evidence="1 2" key="1">
    <citation type="submission" date="2021-02" db="EMBL/GenBank/DDBJ databases">
        <authorList>
            <person name="Mondal P."/>
            <person name="Mallick B."/>
            <person name="Dutta M."/>
        </authorList>
    </citation>
    <scope>NUCLEOTIDE SEQUENCE [LARGE SCALE GENOMIC DNA]</scope>
</reference>
<organism evidence="1 2">
    <name type="scientific">Salmonella phage STWB21</name>
    <dbReference type="NCBI Taxonomy" id="2815768"/>
    <lineage>
        <taxon>Viruses</taxon>
        <taxon>Duplodnaviria</taxon>
        <taxon>Heunggongvirae</taxon>
        <taxon>Uroviricota</taxon>
        <taxon>Caudoviricetes</taxon>
        <taxon>Demerecviridae</taxon>
        <taxon>Markadamsvirinae</taxon>
        <taxon>Epseptimavirus</taxon>
        <taxon>Epseptimavirus STWB21</taxon>
    </lineage>
</organism>
<evidence type="ECO:0000313" key="2">
    <source>
        <dbReference type="Proteomes" id="UP000671994"/>
    </source>
</evidence>
<sequence length="86" mass="9560">MNVVLPKNLNKSSLVDAHDILSGKVYQFGHLFAAESVMNNGVIVIDSSDNDVICFNNTADFAEWLSDNDYCTKGELTPYEMQISIK</sequence>
<dbReference type="RefSeq" id="YP_011859785.1">
    <property type="nucleotide sequence ID" value="NC_103643.1"/>
</dbReference>
<proteinExistence type="predicted"/>
<name>A0A8A6RPQ4_9CAUD</name>
<dbReference type="EMBL" id="MW567727">
    <property type="protein sequence ID" value="QTJ63411.1"/>
    <property type="molecule type" value="Genomic_DNA"/>
</dbReference>